<comment type="caution">
    <text evidence="1">The sequence shown here is derived from an EMBL/GenBank/DDBJ whole genome shotgun (WGS) entry which is preliminary data.</text>
</comment>
<sequence length="59" mass="6917">MYFSFATFLRLSYLYFYGPRRPSSIFSFLFFASPAKRGPDKLNFENLRISDKIYSSGVV</sequence>
<proteinExistence type="predicted"/>
<dbReference type="EMBL" id="PEWD01000056">
    <property type="protein sequence ID" value="PIU68767.1"/>
    <property type="molecule type" value="Genomic_DNA"/>
</dbReference>
<name>A0A2M7AN30_UNCKA</name>
<evidence type="ECO:0000313" key="2">
    <source>
        <dbReference type="Proteomes" id="UP000229916"/>
    </source>
</evidence>
<gene>
    <name evidence="1" type="ORF">COS81_02720</name>
</gene>
<accession>A0A2M7AN30</accession>
<dbReference type="AlphaFoldDB" id="A0A2M7AN30"/>
<reference evidence="2" key="1">
    <citation type="submission" date="2017-09" db="EMBL/GenBank/DDBJ databases">
        <title>Depth-based differentiation of microbial function through sediment-hosted aquifers and enrichment of novel symbionts in the deep terrestrial subsurface.</title>
        <authorList>
            <person name="Probst A.J."/>
            <person name="Ladd B."/>
            <person name="Jarett J.K."/>
            <person name="Geller-Mcgrath D.E."/>
            <person name="Sieber C.M.K."/>
            <person name="Emerson J.B."/>
            <person name="Anantharaman K."/>
            <person name="Thomas B.C."/>
            <person name="Malmstrom R."/>
            <person name="Stieglmeier M."/>
            <person name="Klingl A."/>
            <person name="Woyke T."/>
            <person name="Ryan C.M."/>
            <person name="Banfield J.F."/>
        </authorList>
    </citation>
    <scope>NUCLEOTIDE SEQUENCE [LARGE SCALE GENOMIC DNA]</scope>
</reference>
<evidence type="ECO:0000313" key="1">
    <source>
        <dbReference type="EMBL" id="PIU68767.1"/>
    </source>
</evidence>
<protein>
    <submittedName>
        <fullName evidence="1">Uncharacterized protein</fullName>
    </submittedName>
</protein>
<organism evidence="1 2">
    <name type="scientific">candidate division WWE3 bacterium CG06_land_8_20_14_3_00_42_16</name>
    <dbReference type="NCBI Taxonomy" id="1975083"/>
    <lineage>
        <taxon>Bacteria</taxon>
        <taxon>Katanobacteria</taxon>
    </lineage>
</organism>
<dbReference type="Proteomes" id="UP000229916">
    <property type="component" value="Unassembled WGS sequence"/>
</dbReference>